<organism evidence="1 2">
    <name type="scientific">Pedobacter cryoconitis</name>
    <dbReference type="NCBI Taxonomy" id="188932"/>
    <lineage>
        <taxon>Bacteria</taxon>
        <taxon>Pseudomonadati</taxon>
        <taxon>Bacteroidota</taxon>
        <taxon>Sphingobacteriia</taxon>
        <taxon>Sphingobacteriales</taxon>
        <taxon>Sphingobacteriaceae</taxon>
        <taxon>Pedobacter</taxon>
    </lineage>
</organism>
<dbReference type="EMBL" id="CP014504">
    <property type="protein sequence ID" value="AMQ01445.1"/>
    <property type="molecule type" value="Genomic_DNA"/>
</dbReference>
<sequence length="286" mass="32598">MACSSKDHYLPERFMKTIYLLCLGVLLFTLPGCKYFKSTHPQAGLPEEGTTNMTDKSILNYTASIDRTLRDYKKEYSLIYLSGDLSVYAEKYSAHNDGMLYKTYTSNGTISNSVKSYYFKNDSLILVKERIKLMNEEGSVFKDVRTYMRNNVIFKIDSRTASSAEALRTLPYLPVQAADNKYPEESYASDVKGIDDAINGTDKFEMVFDNISTYPDALYIMLKSKQQPNYKSSILVKTKDAYIDSLLNFPSLFKDDKLNFKWRIEDNASIYVPVADTITSAKGLNK</sequence>
<gene>
    <name evidence="1" type="ORF">AY601_4609</name>
</gene>
<reference evidence="1 2" key="1">
    <citation type="submission" date="2016-03" db="EMBL/GenBank/DDBJ databases">
        <title>Complete genome sequence of Pedobacter cryoconitis PAMC 27485.</title>
        <authorList>
            <person name="Lee J."/>
            <person name="Kim O.-S."/>
        </authorList>
    </citation>
    <scope>NUCLEOTIDE SEQUENCE [LARGE SCALE GENOMIC DNA]</scope>
    <source>
        <strain evidence="1 2">PAMC 27485</strain>
    </source>
</reference>
<accession>A0A127VJE9</accession>
<dbReference type="AlphaFoldDB" id="A0A127VJE9"/>
<evidence type="ECO:0000313" key="1">
    <source>
        <dbReference type="EMBL" id="AMQ01445.1"/>
    </source>
</evidence>
<evidence type="ECO:0000313" key="2">
    <source>
        <dbReference type="Proteomes" id="UP000071561"/>
    </source>
</evidence>
<dbReference type="Proteomes" id="UP000071561">
    <property type="component" value="Chromosome"/>
</dbReference>
<dbReference type="PATRIC" id="fig|188932.3.peg.4777"/>
<protein>
    <submittedName>
        <fullName evidence="1">Uncharacterized protein</fullName>
    </submittedName>
</protein>
<proteinExistence type="predicted"/>
<dbReference type="KEGG" id="pcm:AY601_4609"/>
<keyword evidence="2" id="KW-1185">Reference proteome</keyword>
<name>A0A127VJE9_9SPHI</name>